<name>A0ABQ9EAY7_TEGGR</name>
<feature type="transmembrane region" description="Helical" evidence="1">
    <location>
        <begin position="46"/>
        <end position="66"/>
    </location>
</feature>
<gene>
    <name evidence="2" type="ORF">KUTeg_021937</name>
</gene>
<keyword evidence="3" id="KW-1185">Reference proteome</keyword>
<dbReference type="Proteomes" id="UP001217089">
    <property type="component" value="Unassembled WGS sequence"/>
</dbReference>
<evidence type="ECO:0000313" key="2">
    <source>
        <dbReference type="EMBL" id="KAJ8300418.1"/>
    </source>
</evidence>
<feature type="transmembrane region" description="Helical" evidence="1">
    <location>
        <begin position="87"/>
        <end position="106"/>
    </location>
</feature>
<feature type="transmembrane region" description="Helical" evidence="1">
    <location>
        <begin position="143"/>
        <end position="161"/>
    </location>
</feature>
<comment type="caution">
    <text evidence="2">The sequence shown here is derived from an EMBL/GenBank/DDBJ whole genome shotgun (WGS) entry which is preliminary data.</text>
</comment>
<keyword evidence="1" id="KW-0812">Transmembrane</keyword>
<reference evidence="2 3" key="1">
    <citation type="submission" date="2022-12" db="EMBL/GenBank/DDBJ databases">
        <title>Chromosome-level genome of Tegillarca granosa.</title>
        <authorList>
            <person name="Kim J."/>
        </authorList>
    </citation>
    <scope>NUCLEOTIDE SEQUENCE [LARGE SCALE GENOMIC DNA]</scope>
    <source>
        <strain evidence="2">Teg-2019</strain>
        <tissue evidence="2">Adductor muscle</tissue>
    </source>
</reference>
<protein>
    <submittedName>
        <fullName evidence="2">Uncharacterized protein</fullName>
    </submittedName>
</protein>
<proteinExistence type="predicted"/>
<evidence type="ECO:0000256" key="1">
    <source>
        <dbReference type="SAM" id="Phobius"/>
    </source>
</evidence>
<keyword evidence="1" id="KW-1133">Transmembrane helix</keyword>
<organism evidence="2 3">
    <name type="scientific">Tegillarca granosa</name>
    <name type="common">Malaysian cockle</name>
    <name type="synonym">Anadara granosa</name>
    <dbReference type="NCBI Taxonomy" id="220873"/>
    <lineage>
        <taxon>Eukaryota</taxon>
        <taxon>Metazoa</taxon>
        <taxon>Spiralia</taxon>
        <taxon>Lophotrochozoa</taxon>
        <taxon>Mollusca</taxon>
        <taxon>Bivalvia</taxon>
        <taxon>Autobranchia</taxon>
        <taxon>Pteriomorphia</taxon>
        <taxon>Arcoida</taxon>
        <taxon>Arcoidea</taxon>
        <taxon>Arcidae</taxon>
        <taxon>Tegillarca</taxon>
    </lineage>
</organism>
<keyword evidence="1" id="KW-0472">Membrane</keyword>
<sequence>MFLLAERLCNSEYRVHIGTNANNEYIDTYIYSYPFFCLIYIRHLNIYMSHFGICNYQKVTYILYFYQIHKKKIKKKKEKKRKRKKSLGVSFVLFLFIDVRNLFVFLNDISDELFPFSLTLKIFCYSCPETEYKVRPVQRVYKMRFSFCFLYNFPFSILYYFNLKTTKKWKHLCISTAHSG</sequence>
<evidence type="ECO:0000313" key="3">
    <source>
        <dbReference type="Proteomes" id="UP001217089"/>
    </source>
</evidence>
<dbReference type="EMBL" id="JARBDR010000919">
    <property type="protein sequence ID" value="KAJ8300418.1"/>
    <property type="molecule type" value="Genomic_DNA"/>
</dbReference>
<accession>A0ABQ9EAY7</accession>